<comment type="caution">
    <text evidence="2">The sequence shown here is derived from an EMBL/GenBank/DDBJ whole genome shotgun (WGS) entry which is preliminary data.</text>
</comment>
<keyword evidence="1" id="KW-0812">Transmembrane</keyword>
<evidence type="ECO:0000313" key="3">
    <source>
        <dbReference type="Proteomes" id="UP001500151"/>
    </source>
</evidence>
<dbReference type="Proteomes" id="UP001500151">
    <property type="component" value="Unassembled WGS sequence"/>
</dbReference>
<feature type="transmembrane region" description="Helical" evidence="1">
    <location>
        <begin position="64"/>
        <end position="81"/>
    </location>
</feature>
<proteinExistence type="predicted"/>
<gene>
    <name evidence="2" type="ORF">GCM10010307_48480</name>
</gene>
<protein>
    <submittedName>
        <fullName evidence="2">Uncharacterized protein</fullName>
    </submittedName>
</protein>
<keyword evidence="1" id="KW-0472">Membrane</keyword>
<evidence type="ECO:0000313" key="2">
    <source>
        <dbReference type="EMBL" id="GAA2644288.1"/>
    </source>
</evidence>
<sequence length="206" mass="22310">MTTIQHSRAGRRQANRRIRPRRSPAAPLLVLAWAGAAAVLWLWWRNTPAVAATTADRLVNAGRMTGLLAGYTIALVIAQMARIPALERRVGSDRVVRWHARTGRYALSLTIAHVVLASPSASASHQAIDVPCGQHLVSDPREIDVGRSRDRLDRRGDAVPHRQMLQLRSAAHIQPAPGVAVLGVVQHVENGSARVQVQGNSEPSLG</sequence>
<feature type="transmembrane region" description="Helical" evidence="1">
    <location>
        <begin position="25"/>
        <end position="44"/>
    </location>
</feature>
<dbReference type="EMBL" id="BAAASJ010000053">
    <property type="protein sequence ID" value="GAA2644288.1"/>
    <property type="molecule type" value="Genomic_DNA"/>
</dbReference>
<keyword evidence="3" id="KW-1185">Reference proteome</keyword>
<name>A0ABN3R5J5_9ACTN</name>
<keyword evidence="1" id="KW-1133">Transmembrane helix</keyword>
<organism evidence="2 3">
    <name type="scientific">Streptomyces vastus</name>
    <dbReference type="NCBI Taxonomy" id="285451"/>
    <lineage>
        <taxon>Bacteria</taxon>
        <taxon>Bacillati</taxon>
        <taxon>Actinomycetota</taxon>
        <taxon>Actinomycetes</taxon>
        <taxon>Kitasatosporales</taxon>
        <taxon>Streptomycetaceae</taxon>
        <taxon>Streptomyces</taxon>
    </lineage>
</organism>
<evidence type="ECO:0000256" key="1">
    <source>
        <dbReference type="SAM" id="Phobius"/>
    </source>
</evidence>
<reference evidence="2 3" key="1">
    <citation type="journal article" date="2019" name="Int. J. Syst. Evol. Microbiol.">
        <title>The Global Catalogue of Microorganisms (GCM) 10K type strain sequencing project: providing services to taxonomists for standard genome sequencing and annotation.</title>
        <authorList>
            <consortium name="The Broad Institute Genomics Platform"/>
            <consortium name="The Broad Institute Genome Sequencing Center for Infectious Disease"/>
            <person name="Wu L."/>
            <person name="Ma J."/>
        </authorList>
    </citation>
    <scope>NUCLEOTIDE SEQUENCE [LARGE SCALE GENOMIC DNA]</scope>
    <source>
        <strain evidence="2 3">JCM 4524</strain>
    </source>
</reference>
<accession>A0ABN3R5J5</accession>